<dbReference type="Gene3D" id="1.10.1040.10">
    <property type="entry name" value="N-(1-d-carboxylethyl)-l-norvaline Dehydrogenase, domain 2"/>
    <property type="match status" value="1"/>
</dbReference>
<proteinExistence type="inferred from homology"/>
<comment type="similarity">
    <text evidence="2 10">Belongs to the ketopantoate reductase family.</text>
</comment>
<dbReference type="EMBL" id="JBHRXV010000011">
    <property type="protein sequence ID" value="MFC3713745.1"/>
    <property type="molecule type" value="Genomic_DNA"/>
</dbReference>
<dbReference type="Pfam" id="PF02558">
    <property type="entry name" value="ApbA"/>
    <property type="match status" value="1"/>
</dbReference>
<comment type="function">
    <text evidence="10">Catalyzes the NADPH-dependent reduction of ketopantoate into pantoic acid.</text>
</comment>
<evidence type="ECO:0000256" key="6">
    <source>
        <dbReference type="ARBA" id="ARBA00022857"/>
    </source>
</evidence>
<dbReference type="PANTHER" id="PTHR43765:SF2">
    <property type="entry name" value="2-DEHYDROPANTOATE 2-REDUCTASE"/>
    <property type="match status" value="1"/>
</dbReference>
<comment type="pathway">
    <text evidence="1 10">Cofactor biosynthesis; (R)-pantothenate biosynthesis; (R)-pantoate from 3-methyl-2-oxobutanoate: step 2/2.</text>
</comment>
<sequence length="344" mass="36082">MDKAASAKIAVLGAGLIGTYVGGRLAAAGADVTLIGRPRVLDDLRANGLRITDLHGADIAVPAERLTLTDNAGALAGVDFILLTVKSPGTEEAAAQIAAHARPGTVILSLQNGVSNADQLRGLLPAMTVVAGMVPFNVAQPGPGHYHQGTGSDLKAEDVPAIAAYAPLFAAAGLPLSLSPDMPGVMWGKLVINLNNAINALSGQTLLMQLMQRDYRRCVSLCQHEALKLLRKEGIKPAKVLALPTSFMPYIMALPDPLYRKAMARGGTRIDKHARSSMADDLSQGRLTEVDYLNGEVVALAAKLGRKAPVNARVVELVRAAEGGAKPWAAADLYRELADARSRA</sequence>
<keyword evidence="7 10" id="KW-0560">Oxidoreductase</keyword>
<protein>
    <recommendedName>
        <fullName evidence="4 10">2-dehydropantoate 2-reductase</fullName>
        <ecNumber evidence="3 10">1.1.1.169</ecNumber>
    </recommendedName>
    <alternativeName>
        <fullName evidence="8 10">Ketopantoate reductase</fullName>
    </alternativeName>
</protein>
<dbReference type="Pfam" id="PF08546">
    <property type="entry name" value="ApbA_C"/>
    <property type="match status" value="1"/>
</dbReference>
<evidence type="ECO:0000256" key="5">
    <source>
        <dbReference type="ARBA" id="ARBA00022655"/>
    </source>
</evidence>
<comment type="caution">
    <text evidence="13">The sequence shown here is derived from an EMBL/GenBank/DDBJ whole genome shotgun (WGS) entry which is preliminary data.</text>
</comment>
<evidence type="ECO:0000256" key="1">
    <source>
        <dbReference type="ARBA" id="ARBA00004994"/>
    </source>
</evidence>
<name>A0ABV7XC53_9SPHN</name>
<comment type="catalytic activity">
    <reaction evidence="9 10">
        <text>(R)-pantoate + NADP(+) = 2-dehydropantoate + NADPH + H(+)</text>
        <dbReference type="Rhea" id="RHEA:16233"/>
        <dbReference type="ChEBI" id="CHEBI:11561"/>
        <dbReference type="ChEBI" id="CHEBI:15378"/>
        <dbReference type="ChEBI" id="CHEBI:15980"/>
        <dbReference type="ChEBI" id="CHEBI:57783"/>
        <dbReference type="ChEBI" id="CHEBI:58349"/>
        <dbReference type="EC" id="1.1.1.169"/>
    </reaction>
</comment>
<evidence type="ECO:0000256" key="9">
    <source>
        <dbReference type="ARBA" id="ARBA00048793"/>
    </source>
</evidence>
<dbReference type="SUPFAM" id="SSF51735">
    <property type="entry name" value="NAD(P)-binding Rossmann-fold domains"/>
    <property type="match status" value="1"/>
</dbReference>
<evidence type="ECO:0000259" key="12">
    <source>
        <dbReference type="Pfam" id="PF08546"/>
    </source>
</evidence>
<dbReference type="InterPro" id="IPR050838">
    <property type="entry name" value="Ketopantoate_reductase"/>
</dbReference>
<keyword evidence="6 10" id="KW-0521">NADP</keyword>
<keyword evidence="5 10" id="KW-0566">Pantothenate biosynthesis</keyword>
<evidence type="ECO:0000256" key="8">
    <source>
        <dbReference type="ARBA" id="ARBA00032024"/>
    </source>
</evidence>
<dbReference type="InterPro" id="IPR013752">
    <property type="entry name" value="KPA_reductase"/>
</dbReference>
<evidence type="ECO:0000259" key="11">
    <source>
        <dbReference type="Pfam" id="PF02558"/>
    </source>
</evidence>
<dbReference type="RefSeq" id="WP_380862540.1">
    <property type="nucleotide sequence ID" value="NZ_JBHRXV010000011.1"/>
</dbReference>
<dbReference type="InterPro" id="IPR013332">
    <property type="entry name" value="KPR_N"/>
</dbReference>
<dbReference type="SUPFAM" id="SSF48179">
    <property type="entry name" value="6-phosphogluconate dehydrogenase C-terminal domain-like"/>
    <property type="match status" value="1"/>
</dbReference>
<dbReference type="InterPro" id="IPR013328">
    <property type="entry name" value="6PGD_dom2"/>
</dbReference>
<dbReference type="NCBIfam" id="TIGR00745">
    <property type="entry name" value="apbA_panE"/>
    <property type="match status" value="1"/>
</dbReference>
<dbReference type="PANTHER" id="PTHR43765">
    <property type="entry name" value="2-DEHYDROPANTOATE 2-REDUCTASE-RELATED"/>
    <property type="match status" value="1"/>
</dbReference>
<organism evidence="13 14">
    <name type="scientific">Sphingoaurantiacus capsulatus</name>
    <dbReference type="NCBI Taxonomy" id="1771310"/>
    <lineage>
        <taxon>Bacteria</taxon>
        <taxon>Pseudomonadati</taxon>
        <taxon>Pseudomonadota</taxon>
        <taxon>Alphaproteobacteria</taxon>
        <taxon>Sphingomonadales</taxon>
        <taxon>Sphingosinicellaceae</taxon>
        <taxon>Sphingoaurantiacus</taxon>
    </lineage>
</organism>
<dbReference type="InterPro" id="IPR008927">
    <property type="entry name" value="6-PGluconate_DH-like_C_sf"/>
</dbReference>
<evidence type="ECO:0000256" key="4">
    <source>
        <dbReference type="ARBA" id="ARBA00019465"/>
    </source>
</evidence>
<gene>
    <name evidence="13" type="ORF">ACFOMD_14305</name>
</gene>
<evidence type="ECO:0000256" key="3">
    <source>
        <dbReference type="ARBA" id="ARBA00013014"/>
    </source>
</evidence>
<dbReference type="Proteomes" id="UP001595615">
    <property type="component" value="Unassembled WGS sequence"/>
</dbReference>
<dbReference type="InterPro" id="IPR036291">
    <property type="entry name" value="NAD(P)-bd_dom_sf"/>
</dbReference>
<feature type="domain" description="Ketopantoate reductase N-terminal" evidence="11">
    <location>
        <begin position="9"/>
        <end position="154"/>
    </location>
</feature>
<dbReference type="InterPro" id="IPR003710">
    <property type="entry name" value="ApbA"/>
</dbReference>
<dbReference type="GO" id="GO:0008677">
    <property type="term" value="F:2-dehydropantoate 2-reductase activity"/>
    <property type="evidence" value="ECO:0007669"/>
    <property type="project" value="UniProtKB-EC"/>
</dbReference>
<evidence type="ECO:0000256" key="2">
    <source>
        <dbReference type="ARBA" id="ARBA00007870"/>
    </source>
</evidence>
<dbReference type="EC" id="1.1.1.169" evidence="3 10"/>
<keyword evidence="14" id="KW-1185">Reference proteome</keyword>
<evidence type="ECO:0000256" key="7">
    <source>
        <dbReference type="ARBA" id="ARBA00023002"/>
    </source>
</evidence>
<feature type="domain" description="Ketopantoate reductase C-terminal" evidence="12">
    <location>
        <begin position="184"/>
        <end position="321"/>
    </location>
</feature>
<accession>A0ABV7XC53</accession>
<evidence type="ECO:0000313" key="13">
    <source>
        <dbReference type="EMBL" id="MFC3713745.1"/>
    </source>
</evidence>
<evidence type="ECO:0000313" key="14">
    <source>
        <dbReference type="Proteomes" id="UP001595615"/>
    </source>
</evidence>
<dbReference type="Gene3D" id="3.40.50.720">
    <property type="entry name" value="NAD(P)-binding Rossmann-like Domain"/>
    <property type="match status" value="1"/>
</dbReference>
<reference evidence="14" key="1">
    <citation type="journal article" date="2019" name="Int. J. Syst. Evol. Microbiol.">
        <title>The Global Catalogue of Microorganisms (GCM) 10K type strain sequencing project: providing services to taxonomists for standard genome sequencing and annotation.</title>
        <authorList>
            <consortium name="The Broad Institute Genomics Platform"/>
            <consortium name="The Broad Institute Genome Sequencing Center for Infectious Disease"/>
            <person name="Wu L."/>
            <person name="Ma J."/>
        </authorList>
    </citation>
    <scope>NUCLEOTIDE SEQUENCE [LARGE SCALE GENOMIC DNA]</scope>
    <source>
        <strain evidence="14">KCTC 42644</strain>
    </source>
</reference>
<evidence type="ECO:0000256" key="10">
    <source>
        <dbReference type="RuleBase" id="RU362068"/>
    </source>
</evidence>
<dbReference type="NCBIfam" id="NF006083">
    <property type="entry name" value="PRK08229.1"/>
    <property type="match status" value="1"/>
</dbReference>